<comment type="caution">
    <text evidence="2">The sequence shown here is derived from an EMBL/GenBank/DDBJ whole genome shotgun (WGS) entry which is preliminary data.</text>
</comment>
<feature type="compositionally biased region" description="Basic and acidic residues" evidence="1">
    <location>
        <begin position="76"/>
        <end position="92"/>
    </location>
</feature>
<evidence type="ECO:0000313" key="2">
    <source>
        <dbReference type="EMBL" id="MPC44581.1"/>
    </source>
</evidence>
<evidence type="ECO:0000313" key="3">
    <source>
        <dbReference type="Proteomes" id="UP000324222"/>
    </source>
</evidence>
<accession>A0A5B7FBR5</accession>
<protein>
    <submittedName>
        <fullName evidence="2">Uncharacterized protein</fullName>
    </submittedName>
</protein>
<reference evidence="2 3" key="1">
    <citation type="submission" date="2019-05" db="EMBL/GenBank/DDBJ databases">
        <title>Another draft genome of Portunus trituberculatus and its Hox gene families provides insights of decapod evolution.</title>
        <authorList>
            <person name="Jeong J.-H."/>
            <person name="Song I."/>
            <person name="Kim S."/>
            <person name="Choi T."/>
            <person name="Kim D."/>
            <person name="Ryu S."/>
            <person name="Kim W."/>
        </authorList>
    </citation>
    <scope>NUCLEOTIDE SEQUENCE [LARGE SCALE GENOMIC DNA]</scope>
    <source>
        <tissue evidence="2">Muscle</tissue>
    </source>
</reference>
<proteinExistence type="predicted"/>
<dbReference type="EMBL" id="VSRR010006350">
    <property type="protein sequence ID" value="MPC44581.1"/>
    <property type="molecule type" value="Genomic_DNA"/>
</dbReference>
<sequence length="118" mass="13480">MLDAILTDSEVPPNVFLPLTSQPRSFKPRTLEEEFTAGVRLPCGDVGTERLHRGYVTKLRLYLRQTPPLEQMTSQDRQERLDSDNLVQREDVPPCEPRTGMVLGGVARVNLQYSLWLE</sequence>
<dbReference type="Proteomes" id="UP000324222">
    <property type="component" value="Unassembled WGS sequence"/>
</dbReference>
<organism evidence="2 3">
    <name type="scientific">Portunus trituberculatus</name>
    <name type="common">Swimming crab</name>
    <name type="synonym">Neptunus trituberculatus</name>
    <dbReference type="NCBI Taxonomy" id="210409"/>
    <lineage>
        <taxon>Eukaryota</taxon>
        <taxon>Metazoa</taxon>
        <taxon>Ecdysozoa</taxon>
        <taxon>Arthropoda</taxon>
        <taxon>Crustacea</taxon>
        <taxon>Multicrustacea</taxon>
        <taxon>Malacostraca</taxon>
        <taxon>Eumalacostraca</taxon>
        <taxon>Eucarida</taxon>
        <taxon>Decapoda</taxon>
        <taxon>Pleocyemata</taxon>
        <taxon>Brachyura</taxon>
        <taxon>Eubrachyura</taxon>
        <taxon>Portunoidea</taxon>
        <taxon>Portunidae</taxon>
        <taxon>Portuninae</taxon>
        <taxon>Portunus</taxon>
    </lineage>
</organism>
<gene>
    <name evidence="2" type="ORF">E2C01_038257</name>
</gene>
<keyword evidence="3" id="KW-1185">Reference proteome</keyword>
<dbReference type="AlphaFoldDB" id="A0A5B7FBR5"/>
<evidence type="ECO:0000256" key="1">
    <source>
        <dbReference type="SAM" id="MobiDB-lite"/>
    </source>
</evidence>
<feature type="region of interest" description="Disordered" evidence="1">
    <location>
        <begin position="68"/>
        <end position="95"/>
    </location>
</feature>
<name>A0A5B7FBR5_PORTR</name>